<name>A0ABY1RCD8_9MICO</name>
<dbReference type="SUPFAM" id="SSF52833">
    <property type="entry name" value="Thioredoxin-like"/>
    <property type="match status" value="1"/>
</dbReference>
<dbReference type="CDD" id="cd02947">
    <property type="entry name" value="TRX_family"/>
    <property type="match status" value="1"/>
</dbReference>
<evidence type="ECO:0000313" key="2">
    <source>
        <dbReference type="EMBL" id="SMQ70395.1"/>
    </source>
</evidence>
<dbReference type="EMBL" id="FXWJ01000003">
    <property type="protein sequence ID" value="SMQ70395.1"/>
    <property type="molecule type" value="Genomic_DNA"/>
</dbReference>
<dbReference type="InterPro" id="IPR036249">
    <property type="entry name" value="Thioredoxin-like_sf"/>
</dbReference>
<accession>A0ABY1RCD8</accession>
<dbReference type="Pfam" id="PF00085">
    <property type="entry name" value="Thioredoxin"/>
    <property type="match status" value="1"/>
</dbReference>
<sequence length="149" mass="15743">MLTNTMSPLLAVSLIIVLVLSTTAAGLIVRARSGRVTHRADGHRISSAALGTTAPLGRSATLVQFSTEFCAQCPGTRRLLHELADGEPGVGVLDVDLTHRPDLADRFSVLQTPTVLLLDRAGVVRGRFSGAARRAVLAGELQSVLRRPA</sequence>
<keyword evidence="3" id="KW-1185">Reference proteome</keyword>
<dbReference type="InterPro" id="IPR013766">
    <property type="entry name" value="Thioredoxin_domain"/>
</dbReference>
<evidence type="ECO:0000313" key="3">
    <source>
        <dbReference type="Proteomes" id="UP000194464"/>
    </source>
</evidence>
<proteinExistence type="predicted"/>
<reference evidence="2 3" key="1">
    <citation type="submission" date="2017-04" db="EMBL/GenBank/DDBJ databases">
        <authorList>
            <person name="Varghese N."/>
            <person name="Submissions S."/>
        </authorList>
    </citation>
    <scope>NUCLEOTIDE SEQUENCE [LARGE SCALE GENOMIC DNA]</scope>
    <source>
        <strain evidence="2 3">VKM Ac-1784</strain>
    </source>
</reference>
<dbReference type="Proteomes" id="UP000194464">
    <property type="component" value="Unassembled WGS sequence"/>
</dbReference>
<gene>
    <name evidence="2" type="ORF">SAMN06295909_1978</name>
</gene>
<comment type="caution">
    <text evidence="2">The sequence shown here is derived from an EMBL/GenBank/DDBJ whole genome shotgun (WGS) entry which is preliminary data.</text>
</comment>
<protein>
    <submittedName>
        <fullName evidence="2">Thioredoxin</fullName>
    </submittedName>
</protein>
<feature type="domain" description="Thioredoxin" evidence="1">
    <location>
        <begin position="60"/>
        <end position="140"/>
    </location>
</feature>
<evidence type="ECO:0000259" key="1">
    <source>
        <dbReference type="Pfam" id="PF00085"/>
    </source>
</evidence>
<dbReference type="Gene3D" id="3.40.30.10">
    <property type="entry name" value="Glutaredoxin"/>
    <property type="match status" value="1"/>
</dbReference>
<organism evidence="2 3">
    <name type="scientific">Plantibacter elymi</name>
    <name type="common">nom. nud.</name>
    <dbReference type="NCBI Taxonomy" id="199708"/>
    <lineage>
        <taxon>Bacteria</taxon>
        <taxon>Bacillati</taxon>
        <taxon>Actinomycetota</taxon>
        <taxon>Actinomycetes</taxon>
        <taxon>Micrococcales</taxon>
        <taxon>Microbacteriaceae</taxon>
        <taxon>Plantibacter</taxon>
    </lineage>
</organism>